<keyword evidence="10" id="KW-0067">ATP-binding</keyword>
<evidence type="ECO:0000256" key="14">
    <source>
        <dbReference type="ARBA" id="ARBA00039401"/>
    </source>
</evidence>
<keyword evidence="11 15" id="KW-1133">Transmembrane helix</keyword>
<name>A0ABT4M9R8_9NOCA</name>
<dbReference type="InterPro" id="IPR033463">
    <property type="entry name" value="sCache_3"/>
</dbReference>
<evidence type="ECO:0000256" key="2">
    <source>
        <dbReference type="ARBA" id="ARBA00004651"/>
    </source>
</evidence>
<organism evidence="17 18">
    <name type="scientific">Rhodococcus ruber</name>
    <dbReference type="NCBI Taxonomy" id="1830"/>
    <lineage>
        <taxon>Bacteria</taxon>
        <taxon>Bacillati</taxon>
        <taxon>Actinomycetota</taxon>
        <taxon>Actinomycetes</taxon>
        <taxon>Mycobacteriales</taxon>
        <taxon>Nocardiaceae</taxon>
        <taxon>Rhodococcus</taxon>
    </lineage>
</organism>
<evidence type="ECO:0000256" key="12">
    <source>
        <dbReference type="ARBA" id="ARBA00023012"/>
    </source>
</evidence>
<keyword evidence="13 15" id="KW-0472">Membrane</keyword>
<keyword evidence="18" id="KW-1185">Reference proteome</keyword>
<evidence type="ECO:0000256" key="1">
    <source>
        <dbReference type="ARBA" id="ARBA00000085"/>
    </source>
</evidence>
<dbReference type="InterPro" id="IPR016120">
    <property type="entry name" value="Sig_transdc_His_kin_SpoOB"/>
</dbReference>
<dbReference type="Pfam" id="PF17203">
    <property type="entry name" value="sCache_3_2"/>
    <property type="match status" value="1"/>
</dbReference>
<evidence type="ECO:0000256" key="9">
    <source>
        <dbReference type="ARBA" id="ARBA00022777"/>
    </source>
</evidence>
<dbReference type="InterPro" id="IPR039506">
    <property type="entry name" value="SPOB_a"/>
</dbReference>
<evidence type="ECO:0000256" key="11">
    <source>
        <dbReference type="ARBA" id="ARBA00022989"/>
    </source>
</evidence>
<dbReference type="PROSITE" id="PS50109">
    <property type="entry name" value="HIS_KIN"/>
    <property type="match status" value="1"/>
</dbReference>
<dbReference type="Proteomes" id="UP001081071">
    <property type="component" value="Unassembled WGS sequence"/>
</dbReference>
<evidence type="ECO:0000256" key="8">
    <source>
        <dbReference type="ARBA" id="ARBA00022741"/>
    </source>
</evidence>
<keyword evidence="8" id="KW-0547">Nucleotide-binding</keyword>
<evidence type="ECO:0000256" key="15">
    <source>
        <dbReference type="SAM" id="Phobius"/>
    </source>
</evidence>
<evidence type="ECO:0000256" key="7">
    <source>
        <dbReference type="ARBA" id="ARBA00022692"/>
    </source>
</evidence>
<keyword evidence="4" id="KW-1003">Cell membrane</keyword>
<proteinExistence type="predicted"/>
<evidence type="ECO:0000313" key="18">
    <source>
        <dbReference type="Proteomes" id="UP001081071"/>
    </source>
</evidence>
<evidence type="ECO:0000256" key="4">
    <source>
        <dbReference type="ARBA" id="ARBA00022475"/>
    </source>
</evidence>
<evidence type="ECO:0000313" key="17">
    <source>
        <dbReference type="EMBL" id="MCZ4517704.1"/>
    </source>
</evidence>
<dbReference type="PANTHER" id="PTHR42878:SF14">
    <property type="entry name" value="OSMOLARITY TWO-COMPONENT SYSTEM PROTEIN SSK1"/>
    <property type="match status" value="1"/>
</dbReference>
<evidence type="ECO:0000256" key="3">
    <source>
        <dbReference type="ARBA" id="ARBA00012438"/>
    </source>
</evidence>
<dbReference type="SUPFAM" id="SSF103190">
    <property type="entry name" value="Sensory domain-like"/>
    <property type="match status" value="1"/>
</dbReference>
<dbReference type="Gene3D" id="1.10.287.130">
    <property type="match status" value="1"/>
</dbReference>
<feature type="transmembrane region" description="Helical" evidence="15">
    <location>
        <begin position="182"/>
        <end position="204"/>
    </location>
</feature>
<dbReference type="InterPro" id="IPR050351">
    <property type="entry name" value="BphY/WalK/GraS-like"/>
</dbReference>
<dbReference type="Gene3D" id="3.30.450.20">
    <property type="entry name" value="PAS domain"/>
    <property type="match status" value="2"/>
</dbReference>
<keyword evidence="9 17" id="KW-0418">Kinase</keyword>
<keyword evidence="7 15" id="KW-0812">Transmembrane</keyword>
<dbReference type="InterPro" id="IPR036890">
    <property type="entry name" value="HATPase_C_sf"/>
</dbReference>
<reference evidence="17" key="1">
    <citation type="submission" date="2022-12" db="EMBL/GenBank/DDBJ databases">
        <authorList>
            <person name="Krivoruchko A.V."/>
            <person name="Elkin A."/>
        </authorList>
    </citation>
    <scope>NUCLEOTIDE SEQUENCE</scope>
    <source>
        <strain evidence="17">IEGM 1391</strain>
    </source>
</reference>
<evidence type="ECO:0000256" key="13">
    <source>
        <dbReference type="ARBA" id="ARBA00023136"/>
    </source>
</evidence>
<accession>A0ABT4M9R8</accession>
<dbReference type="SUPFAM" id="SSF55874">
    <property type="entry name" value="ATPase domain of HSP90 chaperone/DNA topoisomerase II/histidine kinase"/>
    <property type="match status" value="1"/>
</dbReference>
<feature type="domain" description="Histidine kinase" evidence="16">
    <location>
        <begin position="433"/>
        <end position="547"/>
    </location>
</feature>
<keyword evidence="6" id="KW-0808">Transferase</keyword>
<dbReference type="SMART" id="SM00387">
    <property type="entry name" value="HATPase_c"/>
    <property type="match status" value="1"/>
</dbReference>
<dbReference type="SUPFAM" id="SSF55890">
    <property type="entry name" value="Sporulation response regulatory protein Spo0B"/>
    <property type="match status" value="1"/>
</dbReference>
<dbReference type="Pfam" id="PF02518">
    <property type="entry name" value="HATPase_c"/>
    <property type="match status" value="1"/>
</dbReference>
<dbReference type="InterPro" id="IPR029151">
    <property type="entry name" value="Sensor-like_sf"/>
</dbReference>
<gene>
    <name evidence="17" type="ORF">O4220_04185</name>
</gene>
<evidence type="ECO:0000259" key="16">
    <source>
        <dbReference type="PROSITE" id="PS50109"/>
    </source>
</evidence>
<dbReference type="EC" id="2.7.13.3" evidence="3"/>
<dbReference type="InterPro" id="IPR005467">
    <property type="entry name" value="His_kinase_dom"/>
</dbReference>
<dbReference type="PRINTS" id="PR00344">
    <property type="entry name" value="BCTRLSENSOR"/>
</dbReference>
<sequence length="554" mass="57987">MRLRTQVLLLQAALVAVALAVAFGVFAISSGEQASEEYGERALAVARTVASDPQVRSLVEQFSAADTAGTDAAPAGVLAGGALQRAGESARERTDALFVVITDDRGLRLAHPDPTVLGQRVSTDPSGALAGNEVVEQERGTLGDSVRAKVPVLALGSSDVVIGEVSVGISTTAVRTELVKDLINGALVTGAVLLLGVLGSILLARRWKRLTLGLEPEELAELVREQEAVLHGIGEGVVAVDPDGVVTVVNDEARTLLSIDGKPGMRVEDIGLTPRLLEVIESPTAEPVLAAVNEVVVIAAARKVLRDNRDLGTVLTVRDRTDVETLTRQLDAVQSMSAVLRAQRHEFANRMHLVSGLLHEGHPDRASQYIDEILGVGPRSEAVEGIDAVSDAYLRSFLTAKAAHARESGVRLVLGENTWVGGELVGPVDVTTVLGNLIDNAIDAARLGARRPAEVEVELVQEDSTLHIVVVDSGDGVSLTPEQVFVEGVSTKSTADTPGGRGVGLALSRQIARTRGGDVTLADVGGRITADNDRGGAVFIATIADALLIQEVTQ</sequence>
<dbReference type="RefSeq" id="WP_269602356.1">
    <property type="nucleotide sequence ID" value="NZ_JAPWIJ010000002.1"/>
</dbReference>
<evidence type="ECO:0000256" key="5">
    <source>
        <dbReference type="ARBA" id="ARBA00022553"/>
    </source>
</evidence>
<keyword evidence="12" id="KW-0902">Two-component regulatory system</keyword>
<dbReference type="Gene3D" id="3.30.565.10">
    <property type="entry name" value="Histidine kinase-like ATPase, C-terminal domain"/>
    <property type="match status" value="1"/>
</dbReference>
<protein>
    <recommendedName>
        <fullName evidence="14">Sensor-like histidine kinase SenX3</fullName>
        <ecNumber evidence="3">2.7.13.3</ecNumber>
    </recommendedName>
</protein>
<dbReference type="Pfam" id="PF14689">
    <property type="entry name" value="SPOB_a"/>
    <property type="match status" value="1"/>
</dbReference>
<dbReference type="PANTHER" id="PTHR42878">
    <property type="entry name" value="TWO-COMPONENT HISTIDINE KINASE"/>
    <property type="match status" value="1"/>
</dbReference>
<comment type="subcellular location">
    <subcellularLocation>
        <location evidence="2">Cell membrane</location>
        <topology evidence="2">Multi-pass membrane protein</topology>
    </subcellularLocation>
</comment>
<evidence type="ECO:0000256" key="10">
    <source>
        <dbReference type="ARBA" id="ARBA00022840"/>
    </source>
</evidence>
<comment type="catalytic activity">
    <reaction evidence="1">
        <text>ATP + protein L-histidine = ADP + protein N-phospho-L-histidine.</text>
        <dbReference type="EC" id="2.7.13.3"/>
    </reaction>
</comment>
<dbReference type="InterPro" id="IPR003594">
    <property type="entry name" value="HATPase_dom"/>
</dbReference>
<keyword evidence="5" id="KW-0597">Phosphoprotein</keyword>
<evidence type="ECO:0000256" key="6">
    <source>
        <dbReference type="ARBA" id="ARBA00022679"/>
    </source>
</evidence>
<dbReference type="GO" id="GO:0016301">
    <property type="term" value="F:kinase activity"/>
    <property type="evidence" value="ECO:0007669"/>
    <property type="project" value="UniProtKB-KW"/>
</dbReference>
<dbReference type="EMBL" id="JAPWIJ010000002">
    <property type="protein sequence ID" value="MCZ4517704.1"/>
    <property type="molecule type" value="Genomic_DNA"/>
</dbReference>
<comment type="caution">
    <text evidence="17">The sequence shown here is derived from an EMBL/GenBank/DDBJ whole genome shotgun (WGS) entry which is preliminary data.</text>
</comment>
<dbReference type="InterPro" id="IPR004358">
    <property type="entry name" value="Sig_transdc_His_kin-like_C"/>
</dbReference>